<evidence type="ECO:0000313" key="1">
    <source>
        <dbReference type="EMBL" id="KAJ3647474.1"/>
    </source>
</evidence>
<dbReference type="Proteomes" id="UP001168821">
    <property type="component" value="Unassembled WGS sequence"/>
</dbReference>
<comment type="caution">
    <text evidence="1">The sequence shown here is derived from an EMBL/GenBank/DDBJ whole genome shotgun (WGS) entry which is preliminary data.</text>
</comment>
<protein>
    <submittedName>
        <fullName evidence="1">Uncharacterized protein</fullName>
    </submittedName>
</protein>
<gene>
    <name evidence="1" type="ORF">Zmor_019352</name>
</gene>
<evidence type="ECO:0000313" key="2">
    <source>
        <dbReference type="Proteomes" id="UP001168821"/>
    </source>
</evidence>
<dbReference type="AlphaFoldDB" id="A0AA38I5R0"/>
<dbReference type="EMBL" id="JALNTZ010000006">
    <property type="protein sequence ID" value="KAJ3647474.1"/>
    <property type="molecule type" value="Genomic_DNA"/>
</dbReference>
<keyword evidence="2" id="KW-1185">Reference proteome</keyword>
<reference evidence="1" key="1">
    <citation type="journal article" date="2023" name="G3 (Bethesda)">
        <title>Whole genome assemblies of Zophobas morio and Tenebrio molitor.</title>
        <authorList>
            <person name="Kaur S."/>
            <person name="Stinson S.A."/>
            <person name="diCenzo G.C."/>
        </authorList>
    </citation>
    <scope>NUCLEOTIDE SEQUENCE</scope>
    <source>
        <strain evidence="1">QUZm001</strain>
    </source>
</reference>
<organism evidence="1 2">
    <name type="scientific">Zophobas morio</name>
    <dbReference type="NCBI Taxonomy" id="2755281"/>
    <lineage>
        <taxon>Eukaryota</taxon>
        <taxon>Metazoa</taxon>
        <taxon>Ecdysozoa</taxon>
        <taxon>Arthropoda</taxon>
        <taxon>Hexapoda</taxon>
        <taxon>Insecta</taxon>
        <taxon>Pterygota</taxon>
        <taxon>Neoptera</taxon>
        <taxon>Endopterygota</taxon>
        <taxon>Coleoptera</taxon>
        <taxon>Polyphaga</taxon>
        <taxon>Cucujiformia</taxon>
        <taxon>Tenebrionidae</taxon>
        <taxon>Zophobas</taxon>
    </lineage>
</organism>
<sequence>MQKLMAQHSKFNAQSIKNNAHLITTLYNNVSNWNSALHIGLCTSHFVLALLVPRCRHCTSLPPLVLPSLRLHEEGRCRNNRKKTHSKREQCRNGGLFGNRDVNRSHPPFLVRLTCETRADRAKSATRANPIHSMCIYPRIPEVK</sequence>
<accession>A0AA38I5R0</accession>
<proteinExistence type="predicted"/>
<name>A0AA38I5R0_9CUCU</name>